<keyword evidence="3" id="KW-1185">Reference proteome</keyword>
<evidence type="ECO:0000256" key="1">
    <source>
        <dbReference type="SAM" id="MobiDB-lite"/>
    </source>
</evidence>
<dbReference type="OrthoDB" id="10612209at2759"/>
<gene>
    <name evidence="2" type="ORF">FIBSPDRAFT_1035937</name>
</gene>
<sequence>MFKEQHGGGLGESLHITSMARRWESEHLGLTDRGRKYFSQAVQMIAICRAVDLSKLDSREKREILESVHISIQTALDAVIVKKSEGGDSQDAKKAKLAAAVATLISHSKALGLNADEIQKTMDTARENDDKTAKRSTSITQKHQIKKNELPGNPIQLTIVIGMKGLTTGLQHNIHTDSFCEKHTLSTVLWHLIQRGIVKMSDNPHFYPAIENFSNHFSVKPWAFTQPLAKLEKLEDLQQRVTLRWGSQQRQLPQSSSRNKTHVIHTLMDDGDRVILKSEDGNFYKNIGNVWTTENKVTMLKDVCGILQPVRAIQNGIKHSHLYQHVSGVIQPVDIKKIWDERKDTAAMDLILYLETEEASISPIQSPIENVANPAQPIH</sequence>
<protein>
    <submittedName>
        <fullName evidence="2">Uncharacterized protein</fullName>
    </submittedName>
</protein>
<organism evidence="2 3">
    <name type="scientific">Athelia psychrophila</name>
    <dbReference type="NCBI Taxonomy" id="1759441"/>
    <lineage>
        <taxon>Eukaryota</taxon>
        <taxon>Fungi</taxon>
        <taxon>Dikarya</taxon>
        <taxon>Basidiomycota</taxon>
        <taxon>Agaricomycotina</taxon>
        <taxon>Agaricomycetes</taxon>
        <taxon>Agaricomycetidae</taxon>
        <taxon>Atheliales</taxon>
        <taxon>Atheliaceae</taxon>
        <taxon>Athelia</taxon>
    </lineage>
</organism>
<accession>A0A166WT74</accession>
<proteinExistence type="predicted"/>
<dbReference type="EMBL" id="KV417481">
    <property type="protein sequence ID" value="KZP34085.1"/>
    <property type="molecule type" value="Genomic_DNA"/>
</dbReference>
<name>A0A166WT74_9AGAM</name>
<dbReference type="Proteomes" id="UP000076532">
    <property type="component" value="Unassembled WGS sequence"/>
</dbReference>
<evidence type="ECO:0000313" key="3">
    <source>
        <dbReference type="Proteomes" id="UP000076532"/>
    </source>
</evidence>
<reference evidence="2 3" key="1">
    <citation type="journal article" date="2016" name="Mol. Biol. Evol.">
        <title>Comparative Genomics of Early-Diverging Mushroom-Forming Fungi Provides Insights into the Origins of Lignocellulose Decay Capabilities.</title>
        <authorList>
            <person name="Nagy L.G."/>
            <person name="Riley R."/>
            <person name="Tritt A."/>
            <person name="Adam C."/>
            <person name="Daum C."/>
            <person name="Floudas D."/>
            <person name="Sun H."/>
            <person name="Yadav J.S."/>
            <person name="Pangilinan J."/>
            <person name="Larsson K.H."/>
            <person name="Matsuura K."/>
            <person name="Barry K."/>
            <person name="Labutti K."/>
            <person name="Kuo R."/>
            <person name="Ohm R.A."/>
            <person name="Bhattacharya S.S."/>
            <person name="Shirouzu T."/>
            <person name="Yoshinaga Y."/>
            <person name="Martin F.M."/>
            <person name="Grigoriev I.V."/>
            <person name="Hibbett D.S."/>
        </authorList>
    </citation>
    <scope>NUCLEOTIDE SEQUENCE [LARGE SCALE GENOMIC DNA]</scope>
    <source>
        <strain evidence="2 3">CBS 109695</strain>
    </source>
</reference>
<feature type="region of interest" description="Disordered" evidence="1">
    <location>
        <begin position="125"/>
        <end position="144"/>
    </location>
</feature>
<evidence type="ECO:0000313" key="2">
    <source>
        <dbReference type="EMBL" id="KZP34085.1"/>
    </source>
</evidence>
<dbReference type="AlphaFoldDB" id="A0A166WT74"/>